<dbReference type="PANTHER" id="PTHR13071:SF4">
    <property type="entry name" value="SMALL RIBOSOMAL SUBUNIT PROTEIN MS22"/>
    <property type="match status" value="1"/>
</dbReference>
<dbReference type="EMBL" id="JABFDY010000020">
    <property type="protein sequence ID" value="KAF7692659.1"/>
    <property type="molecule type" value="Genomic_DNA"/>
</dbReference>
<evidence type="ECO:0000313" key="1">
    <source>
        <dbReference type="EMBL" id="KAF7692659.1"/>
    </source>
</evidence>
<accession>A0A8T0ALP6</accession>
<sequence>MAAFSAALRLFRFCHGVRNVGFDDRTVLRGVKRLFCSLSSVDKTDGVIKIEFMDAEVQDILTRITGLDLNKVFRPVKQELKPPKYKLLTDSQLEEVVQKAEHQAQRLLKMPPVLSERQPIEDVLCEDKILEGMDAAKYVFTDINYNIPHRERFIVVREPSGVLRKASWEERDRLIQVYFPREGRKLTPPPIFKEENLKVEFGQNRHEEVLNYCLVQFEPDSADFKRVHTLTYEDIEKHGKYELLRSTRLFGGLVWYLVSRHRIDGLLMDMLQRDRLQDAENLVLLFNLLYPQSDVALKCKQLTGTDLLKVYADCESQKPAIKLALQSYEQAMAVNSP</sequence>
<organism evidence="1 2">
    <name type="scientific">Silurus meridionalis</name>
    <name type="common">Southern catfish</name>
    <name type="synonym">Silurus soldatovi meridionalis</name>
    <dbReference type="NCBI Taxonomy" id="175797"/>
    <lineage>
        <taxon>Eukaryota</taxon>
        <taxon>Metazoa</taxon>
        <taxon>Chordata</taxon>
        <taxon>Craniata</taxon>
        <taxon>Vertebrata</taxon>
        <taxon>Euteleostomi</taxon>
        <taxon>Actinopterygii</taxon>
        <taxon>Neopterygii</taxon>
        <taxon>Teleostei</taxon>
        <taxon>Ostariophysi</taxon>
        <taxon>Siluriformes</taxon>
        <taxon>Siluridae</taxon>
        <taxon>Silurus</taxon>
    </lineage>
</organism>
<proteinExistence type="predicted"/>
<dbReference type="GO" id="GO:0003735">
    <property type="term" value="F:structural constituent of ribosome"/>
    <property type="evidence" value="ECO:0007669"/>
    <property type="project" value="TreeGrafter"/>
</dbReference>
<dbReference type="OrthoDB" id="10052321at2759"/>
<protein>
    <recommendedName>
        <fullName evidence="3">Mitochondrial ribosomal protein S22</fullName>
    </recommendedName>
</protein>
<evidence type="ECO:0000313" key="2">
    <source>
        <dbReference type="Proteomes" id="UP000606274"/>
    </source>
</evidence>
<reference evidence="1" key="1">
    <citation type="submission" date="2020-08" db="EMBL/GenBank/DDBJ databases">
        <title>Chromosome-level assembly of Southern catfish (Silurus meridionalis) provides insights into visual adaptation to the nocturnal and benthic lifestyles.</title>
        <authorList>
            <person name="Zhang Y."/>
            <person name="Wang D."/>
            <person name="Peng Z."/>
        </authorList>
    </citation>
    <scope>NUCLEOTIDE SEQUENCE</scope>
    <source>
        <strain evidence="1">SWU-2019-XX</strain>
        <tissue evidence="1">Muscle</tissue>
    </source>
</reference>
<name>A0A8T0ALP6_SILME</name>
<dbReference type="Pfam" id="PF10245">
    <property type="entry name" value="MRP-S22"/>
    <property type="match status" value="1"/>
</dbReference>
<evidence type="ECO:0008006" key="3">
    <source>
        <dbReference type="Google" id="ProtNLM"/>
    </source>
</evidence>
<keyword evidence="2" id="KW-1185">Reference proteome</keyword>
<comment type="caution">
    <text evidence="1">The sequence shown here is derived from an EMBL/GenBank/DDBJ whole genome shotgun (WGS) entry which is preliminary data.</text>
</comment>
<dbReference type="InterPro" id="IPR019374">
    <property type="entry name" value="Ribosomal_mS22"/>
</dbReference>
<gene>
    <name evidence="1" type="ORF">HF521_010269</name>
</gene>
<dbReference type="GO" id="GO:0005763">
    <property type="term" value="C:mitochondrial small ribosomal subunit"/>
    <property type="evidence" value="ECO:0007669"/>
    <property type="project" value="TreeGrafter"/>
</dbReference>
<dbReference type="AlphaFoldDB" id="A0A8T0ALP6"/>
<dbReference type="PANTHER" id="PTHR13071">
    <property type="entry name" value="MITOCHONDRIAL 28S RIBOSOMAL PROTEIN S22"/>
    <property type="match status" value="1"/>
</dbReference>
<dbReference type="Proteomes" id="UP000606274">
    <property type="component" value="Unassembled WGS sequence"/>
</dbReference>